<evidence type="ECO:0000256" key="3">
    <source>
        <dbReference type="ARBA" id="ARBA00012141"/>
    </source>
</evidence>
<dbReference type="PROSITE" id="PS00092">
    <property type="entry name" value="N6_MTASE"/>
    <property type="match status" value="1"/>
</dbReference>
<protein>
    <recommendedName>
        <fullName evidence="4 8">Ribosomal RNA small subunit methyltransferase D</fullName>
        <ecNumber evidence="3 8">2.1.1.171</ecNumber>
    </recommendedName>
</protein>
<comment type="caution">
    <text evidence="10">The sequence shown here is derived from an EMBL/GenBank/DDBJ whole genome shotgun (WGS) entry which is preliminary data.</text>
</comment>
<dbReference type="PANTHER" id="PTHR43542:SF1">
    <property type="entry name" value="METHYLTRANSFERASE"/>
    <property type="match status" value="1"/>
</dbReference>
<evidence type="ECO:0000313" key="10">
    <source>
        <dbReference type="EMBL" id="GAA4360667.1"/>
    </source>
</evidence>
<evidence type="ECO:0000256" key="6">
    <source>
        <dbReference type="ARBA" id="ARBA00022679"/>
    </source>
</evidence>
<evidence type="ECO:0000256" key="4">
    <source>
        <dbReference type="ARBA" id="ARBA00013682"/>
    </source>
</evidence>
<comment type="function">
    <text evidence="1 8">Specifically methylates the guanine in position 966 of 16S rRNA in the assembled 30S particle.</text>
</comment>
<reference evidence="11" key="1">
    <citation type="journal article" date="2019" name="Int. J. Syst. Evol. Microbiol.">
        <title>The Global Catalogue of Microorganisms (GCM) 10K type strain sequencing project: providing services to taxonomists for standard genome sequencing and annotation.</title>
        <authorList>
            <consortium name="The Broad Institute Genomics Platform"/>
            <consortium name="The Broad Institute Genome Sequencing Center for Infectious Disease"/>
            <person name="Wu L."/>
            <person name="Ma J."/>
        </authorList>
    </citation>
    <scope>NUCLEOTIDE SEQUENCE [LARGE SCALE GENOMIC DNA]</scope>
    <source>
        <strain evidence="11">JCM 17728</strain>
    </source>
</reference>
<evidence type="ECO:0000313" key="11">
    <source>
        <dbReference type="Proteomes" id="UP001501011"/>
    </source>
</evidence>
<comment type="catalytic activity">
    <reaction evidence="7 8">
        <text>guanosine(966) in 16S rRNA + S-adenosyl-L-methionine = N(2)-methylguanosine(966) in 16S rRNA + S-adenosyl-L-homocysteine + H(+)</text>
        <dbReference type="Rhea" id="RHEA:23548"/>
        <dbReference type="Rhea" id="RHEA-COMP:10211"/>
        <dbReference type="Rhea" id="RHEA-COMP:10212"/>
        <dbReference type="ChEBI" id="CHEBI:15378"/>
        <dbReference type="ChEBI" id="CHEBI:57856"/>
        <dbReference type="ChEBI" id="CHEBI:59789"/>
        <dbReference type="ChEBI" id="CHEBI:74269"/>
        <dbReference type="ChEBI" id="CHEBI:74481"/>
        <dbReference type="EC" id="2.1.1.171"/>
    </reaction>
</comment>
<evidence type="ECO:0000256" key="1">
    <source>
        <dbReference type="ARBA" id="ARBA00002649"/>
    </source>
</evidence>
<evidence type="ECO:0000256" key="2">
    <source>
        <dbReference type="ARBA" id="ARBA00005269"/>
    </source>
</evidence>
<sequence length="202" mass="23226">MANRDKFFDETRQSSKKPNKSGQFRIIGGQWKGRKLKFYEVEGLRPSLDRVRETLFNWLQSDIRGARCLDLFAGSGAIGIEALSRGSTHVDFVELNKKAVRQLETNLGLLDADDGNVIHIDAKQFLEKENRAYDIIFIDPPFHKGLAQEVISKLAQTNLVQEDTLIYLEMEQDLEVEIPQGWELLKDKKAGQLQYQLYKKIQ</sequence>
<dbReference type="InterPro" id="IPR004398">
    <property type="entry name" value="RNA_MeTrfase_RsmD"/>
</dbReference>
<dbReference type="PANTHER" id="PTHR43542">
    <property type="entry name" value="METHYLTRANSFERASE"/>
    <property type="match status" value="1"/>
</dbReference>
<keyword evidence="8" id="KW-0949">S-adenosyl-L-methionine</keyword>
<dbReference type="InterPro" id="IPR029063">
    <property type="entry name" value="SAM-dependent_MTases_sf"/>
</dbReference>
<evidence type="ECO:0000256" key="9">
    <source>
        <dbReference type="SAM" id="MobiDB-lite"/>
    </source>
</evidence>
<organism evidence="10 11">
    <name type="scientific">Kangiella marina</name>
    <dbReference type="NCBI Taxonomy" id="1079178"/>
    <lineage>
        <taxon>Bacteria</taxon>
        <taxon>Pseudomonadati</taxon>
        <taxon>Pseudomonadota</taxon>
        <taxon>Gammaproteobacteria</taxon>
        <taxon>Kangiellales</taxon>
        <taxon>Kangiellaceae</taxon>
        <taxon>Kangiella</taxon>
    </lineage>
</organism>
<dbReference type="EMBL" id="BAABFV010000001">
    <property type="protein sequence ID" value="GAA4360667.1"/>
    <property type="molecule type" value="Genomic_DNA"/>
</dbReference>
<keyword evidence="8" id="KW-0698">rRNA processing</keyword>
<feature type="region of interest" description="Disordered" evidence="9">
    <location>
        <begin position="1"/>
        <end position="22"/>
    </location>
</feature>
<keyword evidence="6 8" id="KW-0808">Transferase</keyword>
<accession>A0ABP8IJR1</accession>
<comment type="similarity">
    <text evidence="2 8">Belongs to the methyltransferase superfamily. RsmD family.</text>
</comment>
<proteinExistence type="inferred from homology"/>
<dbReference type="NCBIfam" id="TIGR00095">
    <property type="entry name" value="16S rRNA (guanine(966)-N(2))-methyltransferase RsmD"/>
    <property type="match status" value="1"/>
</dbReference>
<keyword evidence="5 8" id="KW-0489">Methyltransferase</keyword>
<dbReference type="Pfam" id="PF03602">
    <property type="entry name" value="Cons_hypoth95"/>
    <property type="match status" value="1"/>
</dbReference>
<keyword evidence="11" id="KW-1185">Reference proteome</keyword>
<dbReference type="EC" id="2.1.1.171" evidence="3 8"/>
<dbReference type="Proteomes" id="UP001501011">
    <property type="component" value="Unassembled WGS sequence"/>
</dbReference>
<dbReference type="SUPFAM" id="SSF53335">
    <property type="entry name" value="S-adenosyl-L-methionine-dependent methyltransferases"/>
    <property type="match status" value="1"/>
</dbReference>
<name>A0ABP8IJR1_9GAMM</name>
<evidence type="ECO:0000256" key="8">
    <source>
        <dbReference type="PIRNR" id="PIRNR004553"/>
    </source>
</evidence>
<evidence type="ECO:0000256" key="7">
    <source>
        <dbReference type="ARBA" id="ARBA00048326"/>
    </source>
</evidence>
<evidence type="ECO:0000256" key="5">
    <source>
        <dbReference type="ARBA" id="ARBA00022603"/>
    </source>
</evidence>
<gene>
    <name evidence="10" type="primary">rsmD</name>
    <name evidence="10" type="ORF">GCM10023151_13110</name>
</gene>
<dbReference type="Gene3D" id="3.40.50.150">
    <property type="entry name" value="Vaccinia Virus protein VP39"/>
    <property type="match status" value="1"/>
</dbReference>
<dbReference type="PIRSF" id="PIRSF004553">
    <property type="entry name" value="CHP00095"/>
    <property type="match status" value="1"/>
</dbReference>
<dbReference type="InterPro" id="IPR002052">
    <property type="entry name" value="DNA_methylase_N6_adenine_CS"/>
</dbReference>
<feature type="compositionally biased region" description="Basic and acidic residues" evidence="9">
    <location>
        <begin position="1"/>
        <end position="13"/>
    </location>
</feature>
<dbReference type="RefSeq" id="WP_345292407.1">
    <property type="nucleotide sequence ID" value="NZ_BAABFV010000001.1"/>
</dbReference>
<dbReference type="CDD" id="cd02440">
    <property type="entry name" value="AdoMet_MTases"/>
    <property type="match status" value="1"/>
</dbReference>